<reference evidence="2 3" key="1">
    <citation type="submission" date="2021-03" db="EMBL/GenBank/DDBJ databases">
        <title>Genomic Encyclopedia of Type Strains, Phase IV (KMG-IV): sequencing the most valuable type-strain genomes for metagenomic binning, comparative biology and taxonomic classification.</title>
        <authorList>
            <person name="Goeker M."/>
        </authorList>
    </citation>
    <scope>NUCLEOTIDE SEQUENCE [LARGE SCALE GENOMIC DNA]</scope>
    <source>
        <strain evidence="2 3">DSM 24950</strain>
    </source>
</reference>
<evidence type="ECO:0000313" key="3">
    <source>
        <dbReference type="Proteomes" id="UP001519344"/>
    </source>
</evidence>
<dbReference type="Proteomes" id="UP001519344">
    <property type="component" value="Unassembled WGS sequence"/>
</dbReference>
<feature type="domain" description="Copper amine oxidase-like N-terminal" evidence="1">
    <location>
        <begin position="64"/>
        <end position="98"/>
    </location>
</feature>
<accession>A0ABS4HRF4</accession>
<evidence type="ECO:0000259" key="1">
    <source>
        <dbReference type="Pfam" id="PF07833"/>
    </source>
</evidence>
<name>A0ABS4HRF4_9BACL</name>
<sequence>MPTLFKSKKAMLLGAVIIFTLGNVSGVSASTTLKEITAYLDSGIRLVVDGLPFTAKDSDGKILTPINYEGNTYLPLRSVAEVTGMSVKWDDATRTATLGALWNQESESHEEISLDRTFELTLPGTWTRNDKGINKVNPEIDYGAINTKLDAPIFMGVISESKSTYVETMKLDDYQEIIIDQMKSNDTITDFKVTSEEDLTVNGFAAKQTEIHSVINKSINAAYQITFIETKDRFYQVIFWTTAKQMISSRGDLSKIVSSFREMK</sequence>
<organism evidence="2 3">
    <name type="scientific">Paenibacillus aceris</name>
    <dbReference type="NCBI Taxonomy" id="869555"/>
    <lineage>
        <taxon>Bacteria</taxon>
        <taxon>Bacillati</taxon>
        <taxon>Bacillota</taxon>
        <taxon>Bacilli</taxon>
        <taxon>Bacillales</taxon>
        <taxon>Paenibacillaceae</taxon>
        <taxon>Paenibacillus</taxon>
    </lineage>
</organism>
<dbReference type="Pfam" id="PF07833">
    <property type="entry name" value="Cu_amine_oxidN1"/>
    <property type="match status" value="1"/>
</dbReference>
<comment type="caution">
    <text evidence="2">The sequence shown here is derived from an EMBL/GenBank/DDBJ whole genome shotgun (WGS) entry which is preliminary data.</text>
</comment>
<proteinExistence type="predicted"/>
<keyword evidence="3" id="KW-1185">Reference proteome</keyword>
<dbReference type="EMBL" id="JAGGKV010000001">
    <property type="protein sequence ID" value="MBP1961199.1"/>
    <property type="molecule type" value="Genomic_DNA"/>
</dbReference>
<dbReference type="InterPro" id="IPR012854">
    <property type="entry name" value="Cu_amine_oxidase-like_N"/>
</dbReference>
<gene>
    <name evidence="2" type="ORF">J2Z65_000393</name>
</gene>
<evidence type="ECO:0000313" key="2">
    <source>
        <dbReference type="EMBL" id="MBP1961199.1"/>
    </source>
</evidence>
<dbReference type="RefSeq" id="WP_209855703.1">
    <property type="nucleotide sequence ID" value="NZ_JAGGKV010000001.1"/>
</dbReference>
<dbReference type="Gene3D" id="3.40.1000.10">
    <property type="entry name" value="Mog1/PsbP, alpha/beta/alpha sandwich"/>
    <property type="match status" value="1"/>
</dbReference>
<protein>
    <recommendedName>
        <fullName evidence="1">Copper amine oxidase-like N-terminal domain-containing protein</fullName>
    </recommendedName>
</protein>